<dbReference type="KEGG" id="apln:108744656"/>
<feature type="region of interest" description="Disordered" evidence="1">
    <location>
        <begin position="627"/>
        <end position="681"/>
    </location>
</feature>
<feature type="compositionally biased region" description="Polar residues" evidence="1">
    <location>
        <begin position="104"/>
        <end position="121"/>
    </location>
</feature>
<keyword evidence="2" id="KW-1185">Reference proteome</keyword>
<dbReference type="AlphaFoldDB" id="A0A1W4XUC5"/>
<dbReference type="STRING" id="224129.A0A1W4XUC5"/>
<dbReference type="InParanoid" id="A0A1W4XUC5"/>
<dbReference type="Proteomes" id="UP000192223">
    <property type="component" value="Unplaced"/>
</dbReference>
<dbReference type="OrthoDB" id="7676303at2759"/>
<accession>A0A1W4XUC5</accession>
<evidence type="ECO:0000313" key="2">
    <source>
        <dbReference type="Proteomes" id="UP000192223"/>
    </source>
</evidence>
<evidence type="ECO:0000256" key="1">
    <source>
        <dbReference type="SAM" id="MobiDB-lite"/>
    </source>
</evidence>
<feature type="compositionally biased region" description="Low complexity" evidence="1">
    <location>
        <begin position="62"/>
        <end position="72"/>
    </location>
</feature>
<dbReference type="GeneID" id="108744656"/>
<feature type="region of interest" description="Disordered" evidence="1">
    <location>
        <begin position="206"/>
        <end position="233"/>
    </location>
</feature>
<reference evidence="3" key="1">
    <citation type="submission" date="2025-08" db="UniProtKB">
        <authorList>
            <consortium name="RefSeq"/>
        </authorList>
    </citation>
    <scope>IDENTIFICATION</scope>
    <source>
        <tissue evidence="3">Entire body</tissue>
    </source>
</reference>
<gene>
    <name evidence="3" type="primary">LOC108744656</name>
</gene>
<feature type="region of interest" description="Disordered" evidence="1">
    <location>
        <begin position="318"/>
        <end position="402"/>
    </location>
</feature>
<dbReference type="RefSeq" id="XP_018336025.1">
    <property type="nucleotide sequence ID" value="XM_018480523.1"/>
</dbReference>
<feature type="compositionally biased region" description="Polar residues" evidence="1">
    <location>
        <begin position="591"/>
        <end position="603"/>
    </location>
</feature>
<evidence type="ECO:0000313" key="3">
    <source>
        <dbReference type="RefSeq" id="XP_018336025.1"/>
    </source>
</evidence>
<proteinExistence type="predicted"/>
<feature type="compositionally biased region" description="Polar residues" evidence="1">
    <location>
        <begin position="221"/>
        <end position="233"/>
    </location>
</feature>
<organism evidence="2 3">
    <name type="scientific">Agrilus planipennis</name>
    <name type="common">Emerald ash borer</name>
    <name type="synonym">Agrilus marcopoli</name>
    <dbReference type="NCBI Taxonomy" id="224129"/>
    <lineage>
        <taxon>Eukaryota</taxon>
        <taxon>Metazoa</taxon>
        <taxon>Ecdysozoa</taxon>
        <taxon>Arthropoda</taxon>
        <taxon>Hexapoda</taxon>
        <taxon>Insecta</taxon>
        <taxon>Pterygota</taxon>
        <taxon>Neoptera</taxon>
        <taxon>Endopterygota</taxon>
        <taxon>Coleoptera</taxon>
        <taxon>Polyphaga</taxon>
        <taxon>Elateriformia</taxon>
        <taxon>Buprestoidea</taxon>
        <taxon>Buprestidae</taxon>
        <taxon>Agrilinae</taxon>
        <taxon>Agrilus</taxon>
    </lineage>
</organism>
<name>A0A1W4XUC5_AGRPL</name>
<feature type="compositionally biased region" description="Basic residues" evidence="1">
    <location>
        <begin position="339"/>
        <end position="351"/>
    </location>
</feature>
<feature type="region of interest" description="Disordered" evidence="1">
    <location>
        <begin position="574"/>
        <end position="611"/>
    </location>
</feature>
<feature type="region of interest" description="Disordered" evidence="1">
    <location>
        <begin position="18"/>
        <end position="40"/>
    </location>
</feature>
<feature type="region of interest" description="Disordered" evidence="1">
    <location>
        <begin position="53"/>
        <end position="128"/>
    </location>
</feature>
<feature type="compositionally biased region" description="Basic and acidic residues" evidence="1">
    <location>
        <begin position="627"/>
        <end position="666"/>
    </location>
</feature>
<sequence>MTDRPEEWSLHAHVTITHPGINDLTPTPQTRTERDENGSLRMVYTWTSDPLASETKWNSSTEPQQNPFQQQEQSREYRKGNIIFTSVPPRRNAESQPKFYQKDSGYSSELLSPTSFASSSLPRKPVQQPYNRRCRSTCSIVLSTTFHQDQQPSTDDGSHCTRTHSLRCQTPNAKSDNRCGAGSNSSFYGCGDPWCHHSTYREDSASRFSPLRETAEEDETTSTCPSSKRPSRANTYTYTAASSSGQSFLNNNRVIGKLKDACVQTTEVVDKCTSPLIPASGFGVRDDNAKKNARRRAMYATRTKTEPIYYRADSSVAYTPDSLEPNESSKKVATSNSAKVKRRTPVTKQKKSTTASTDSKSSEPSKKPRTVHIDVYCTGTDIESGSSSEFESENKSTSTPQTVFENERMRVTHAQASDKALPHKMINDLHIDQSRKAQEDTDNDDDISTAYPSRISSYSRFPSLSSFASGFPLSWSAYSTSSCAVPDNDYDSIANTSWKDTFSDIDSLKFSKSSLANAESTDFIPRSLRCQKSTDSIEEAPELEQNSSAILPSDSFEYIDNLKKKRQQLHKIGISRLSSTEEQTHGKGKSLDNSSQASLQPSDSFEYANSEDRRRIKTMEEIWKNKSEKPTIRKTPRLEKKHIIQQQKMKDYFNSRMSDKSLTKEETESDSSSSERGWTFDKDDDKKLERDVTVRRASKESNKTTDRPQVLVSPATYAIGSAPPLRTPSFVAFQQRLKFDPTLKAPFTLLPGVYTDPRSVAKRFGSVVDAFKKPGHHIGPAKNPHCSCDHCKRFFESLGTRGRAMSTGDVSRDGFLMNWKQNRHASQPRDS</sequence>
<protein>
    <submittedName>
        <fullName evidence="3">Uncharacterized protein LOC108744656</fullName>
    </submittedName>
</protein>